<feature type="domain" description="Fibronectin type-III" evidence="10">
    <location>
        <begin position="186"/>
        <end position="279"/>
    </location>
</feature>
<name>A0A3B3RP35_9TELE</name>
<dbReference type="Pfam" id="PF00041">
    <property type="entry name" value="fn3"/>
    <property type="match status" value="1"/>
</dbReference>
<evidence type="ECO:0000313" key="12">
    <source>
        <dbReference type="Proteomes" id="UP000261540"/>
    </source>
</evidence>
<reference evidence="11" key="2">
    <citation type="submission" date="2025-09" db="UniProtKB">
        <authorList>
            <consortium name="Ensembl"/>
        </authorList>
    </citation>
    <scope>IDENTIFICATION</scope>
</reference>
<dbReference type="PANTHER" id="PTHR23037">
    <property type="entry name" value="CYTOKINE RECEPTOR"/>
    <property type="match status" value="1"/>
</dbReference>
<evidence type="ECO:0000256" key="9">
    <source>
        <dbReference type="SAM" id="SignalP"/>
    </source>
</evidence>
<evidence type="ECO:0000256" key="6">
    <source>
        <dbReference type="ARBA" id="ARBA00023170"/>
    </source>
</evidence>
<evidence type="ECO:0000259" key="10">
    <source>
        <dbReference type="PROSITE" id="PS50853"/>
    </source>
</evidence>
<comment type="subcellular location">
    <subcellularLocation>
        <location evidence="1">Membrane</location>
        <topology evidence="1">Single-pass type I membrane protein</topology>
    </subcellularLocation>
</comment>
<keyword evidence="2 8" id="KW-0812">Transmembrane</keyword>
<evidence type="ECO:0000256" key="4">
    <source>
        <dbReference type="ARBA" id="ARBA00022989"/>
    </source>
</evidence>
<feature type="chain" id="PRO_5017237562" description="Fibronectin type-III domain-containing protein" evidence="9">
    <location>
        <begin position="26"/>
        <end position="397"/>
    </location>
</feature>
<keyword evidence="3 9" id="KW-0732">Signal</keyword>
<dbReference type="InterPro" id="IPR036116">
    <property type="entry name" value="FN3_sf"/>
</dbReference>
<keyword evidence="5 8" id="KW-0472">Membrane</keyword>
<keyword evidence="6" id="KW-0675">Receptor</keyword>
<dbReference type="InterPro" id="IPR013783">
    <property type="entry name" value="Ig-like_fold"/>
</dbReference>
<dbReference type="CDD" id="cd00063">
    <property type="entry name" value="FN3"/>
    <property type="match status" value="1"/>
</dbReference>
<dbReference type="AlphaFoldDB" id="A0A3B3RP35"/>
<sequence length="397" mass="45358">MAQSVLLWVLLAALGASRFLNEAEAEVSKTDEEDDEDYDDEDYEHDIFKVTLFLRNQSGYMTKVNSSRLPQVDYENFTKSNYLESMEGLPLKNLSCIVYNHQHLQCSWATLKLPSDAQSSLTVKQPGHNTTNGNCSTSTNGDVVACQAIINYESLFMNLQINVSLPDVWYLHSQGYNIKSIEKLNPPQNISMSGVSKNIVIRWDPPSSIPDHCFNYQLKINNNSEVINIITQRDYTIPGADPTRRYTVQMRVTKTHTCVVNHIWSDWSDVLVLNPTNPPEISLVMIVSMTLCLPMLLLSVLLLNKMRIWEKLFPPVPGPSRKIKILLEREDFSWKQSQTYSKGNGDYTMARCTAPRCRDPPALHHALSDPPAPLNWYHHLSRCKEDMHLDSSLFWHL</sequence>
<proteinExistence type="predicted"/>
<dbReference type="GeneTree" id="ENSGT00740000116835"/>
<dbReference type="GO" id="GO:0009897">
    <property type="term" value="C:external side of plasma membrane"/>
    <property type="evidence" value="ECO:0007669"/>
    <property type="project" value="TreeGrafter"/>
</dbReference>
<dbReference type="Proteomes" id="UP000261540">
    <property type="component" value="Unplaced"/>
</dbReference>
<organism evidence="11 12">
    <name type="scientific">Paramormyrops kingsleyae</name>
    <dbReference type="NCBI Taxonomy" id="1676925"/>
    <lineage>
        <taxon>Eukaryota</taxon>
        <taxon>Metazoa</taxon>
        <taxon>Chordata</taxon>
        <taxon>Craniata</taxon>
        <taxon>Vertebrata</taxon>
        <taxon>Euteleostomi</taxon>
        <taxon>Actinopterygii</taxon>
        <taxon>Neopterygii</taxon>
        <taxon>Teleostei</taxon>
        <taxon>Osteoglossocephala</taxon>
        <taxon>Osteoglossomorpha</taxon>
        <taxon>Osteoglossiformes</taxon>
        <taxon>Mormyridae</taxon>
        <taxon>Paramormyrops</taxon>
    </lineage>
</organism>
<evidence type="ECO:0000256" key="7">
    <source>
        <dbReference type="ARBA" id="ARBA00023180"/>
    </source>
</evidence>
<dbReference type="SUPFAM" id="SSF49265">
    <property type="entry name" value="Fibronectin type III"/>
    <property type="match status" value="2"/>
</dbReference>
<keyword evidence="12" id="KW-1185">Reference proteome</keyword>
<dbReference type="Ensembl" id="ENSPKIT00000000954.1">
    <property type="protein sequence ID" value="ENSPKIP00000020337.1"/>
    <property type="gene ID" value="ENSPKIG00000005152.1"/>
</dbReference>
<dbReference type="PANTHER" id="PTHR23037:SF46">
    <property type="entry name" value="INTERLEUKIN 5 RECEPTOR SUBUNIT ALPHA"/>
    <property type="match status" value="1"/>
</dbReference>
<accession>A0A3B3RP35</accession>
<evidence type="ECO:0000256" key="5">
    <source>
        <dbReference type="ARBA" id="ARBA00023136"/>
    </source>
</evidence>
<feature type="transmembrane region" description="Helical" evidence="8">
    <location>
        <begin position="281"/>
        <end position="303"/>
    </location>
</feature>
<keyword evidence="4 8" id="KW-1133">Transmembrane helix</keyword>
<dbReference type="Gene3D" id="2.60.40.10">
    <property type="entry name" value="Immunoglobulins"/>
    <property type="match status" value="2"/>
</dbReference>
<reference evidence="11" key="1">
    <citation type="submission" date="2025-08" db="UniProtKB">
        <authorList>
            <consortium name="Ensembl"/>
        </authorList>
    </citation>
    <scope>IDENTIFICATION</scope>
</reference>
<dbReference type="InterPro" id="IPR003961">
    <property type="entry name" value="FN3_dom"/>
</dbReference>
<dbReference type="GO" id="GO:0004896">
    <property type="term" value="F:cytokine receptor activity"/>
    <property type="evidence" value="ECO:0007669"/>
    <property type="project" value="TreeGrafter"/>
</dbReference>
<keyword evidence="7" id="KW-0325">Glycoprotein</keyword>
<evidence type="ECO:0000313" key="11">
    <source>
        <dbReference type="Ensembl" id="ENSPKIP00000020337.1"/>
    </source>
</evidence>
<feature type="signal peptide" evidence="9">
    <location>
        <begin position="1"/>
        <end position="25"/>
    </location>
</feature>
<evidence type="ECO:0000256" key="3">
    <source>
        <dbReference type="ARBA" id="ARBA00022729"/>
    </source>
</evidence>
<evidence type="ECO:0000256" key="2">
    <source>
        <dbReference type="ARBA" id="ARBA00022692"/>
    </source>
</evidence>
<dbReference type="STRING" id="1676925.ENSPKIP00000020337"/>
<dbReference type="PROSITE" id="PS50853">
    <property type="entry name" value="FN3"/>
    <property type="match status" value="1"/>
</dbReference>
<protein>
    <recommendedName>
        <fullName evidence="10">Fibronectin type-III domain-containing protein</fullName>
    </recommendedName>
</protein>
<evidence type="ECO:0000256" key="1">
    <source>
        <dbReference type="ARBA" id="ARBA00004479"/>
    </source>
</evidence>
<evidence type="ECO:0000256" key="8">
    <source>
        <dbReference type="SAM" id="Phobius"/>
    </source>
</evidence>